<dbReference type="AlphaFoldDB" id="A0A392UPF6"/>
<sequence length="26" mass="2979">NCMLNLSMARRTGACGTRRRALQVWL</sequence>
<protein>
    <submittedName>
        <fullName evidence="1">Uncharacterized protein</fullName>
    </submittedName>
</protein>
<name>A0A392UPF6_9FABA</name>
<accession>A0A392UPF6</accession>
<keyword evidence="2" id="KW-1185">Reference proteome</keyword>
<dbReference type="EMBL" id="LXQA010885043">
    <property type="protein sequence ID" value="MCI75529.1"/>
    <property type="molecule type" value="Genomic_DNA"/>
</dbReference>
<evidence type="ECO:0000313" key="1">
    <source>
        <dbReference type="EMBL" id="MCI75529.1"/>
    </source>
</evidence>
<reference evidence="1 2" key="1">
    <citation type="journal article" date="2018" name="Front. Plant Sci.">
        <title>Red Clover (Trifolium pratense) and Zigzag Clover (T. medium) - A Picture of Genomic Similarities and Differences.</title>
        <authorList>
            <person name="Dluhosova J."/>
            <person name="Istvanek J."/>
            <person name="Nedelnik J."/>
            <person name="Repkova J."/>
        </authorList>
    </citation>
    <scope>NUCLEOTIDE SEQUENCE [LARGE SCALE GENOMIC DNA]</scope>
    <source>
        <strain evidence="2">cv. 10/8</strain>
        <tissue evidence="1">Leaf</tissue>
    </source>
</reference>
<comment type="caution">
    <text evidence="1">The sequence shown here is derived from an EMBL/GenBank/DDBJ whole genome shotgun (WGS) entry which is preliminary data.</text>
</comment>
<dbReference type="Proteomes" id="UP000265520">
    <property type="component" value="Unassembled WGS sequence"/>
</dbReference>
<evidence type="ECO:0000313" key="2">
    <source>
        <dbReference type="Proteomes" id="UP000265520"/>
    </source>
</evidence>
<feature type="non-terminal residue" evidence="1">
    <location>
        <position position="1"/>
    </location>
</feature>
<proteinExistence type="predicted"/>
<organism evidence="1 2">
    <name type="scientific">Trifolium medium</name>
    <dbReference type="NCBI Taxonomy" id="97028"/>
    <lineage>
        <taxon>Eukaryota</taxon>
        <taxon>Viridiplantae</taxon>
        <taxon>Streptophyta</taxon>
        <taxon>Embryophyta</taxon>
        <taxon>Tracheophyta</taxon>
        <taxon>Spermatophyta</taxon>
        <taxon>Magnoliopsida</taxon>
        <taxon>eudicotyledons</taxon>
        <taxon>Gunneridae</taxon>
        <taxon>Pentapetalae</taxon>
        <taxon>rosids</taxon>
        <taxon>fabids</taxon>
        <taxon>Fabales</taxon>
        <taxon>Fabaceae</taxon>
        <taxon>Papilionoideae</taxon>
        <taxon>50 kb inversion clade</taxon>
        <taxon>NPAAA clade</taxon>
        <taxon>Hologalegina</taxon>
        <taxon>IRL clade</taxon>
        <taxon>Trifolieae</taxon>
        <taxon>Trifolium</taxon>
    </lineage>
</organism>